<evidence type="ECO:0000256" key="1">
    <source>
        <dbReference type="SAM" id="Coils"/>
    </source>
</evidence>
<evidence type="ECO:0000313" key="3">
    <source>
        <dbReference type="Proteomes" id="UP000789901"/>
    </source>
</evidence>
<reference evidence="2 3" key="1">
    <citation type="submission" date="2021-06" db="EMBL/GenBank/DDBJ databases">
        <authorList>
            <person name="Kallberg Y."/>
            <person name="Tangrot J."/>
            <person name="Rosling A."/>
        </authorList>
    </citation>
    <scope>NUCLEOTIDE SEQUENCE [LARGE SCALE GENOMIC DNA]</scope>
    <source>
        <strain evidence="2 3">120-4 pot B 10/14</strain>
    </source>
</reference>
<comment type="caution">
    <text evidence="2">The sequence shown here is derived from an EMBL/GenBank/DDBJ whole genome shotgun (WGS) entry which is preliminary data.</text>
</comment>
<gene>
    <name evidence="2" type="ORF">GMARGA_LOCUS28837</name>
</gene>
<dbReference type="EMBL" id="CAJVQB010037654">
    <property type="protein sequence ID" value="CAG8825417.1"/>
    <property type="molecule type" value="Genomic_DNA"/>
</dbReference>
<name>A0ABN7WB17_GIGMA</name>
<sequence length="162" mass="19381">MDLESNKRKKRKNTMSKTDDLDQLKVFVEQIINKKEESKNDEPIDNSEIENLKSKNRIIQEKLESLNDKIKKENKSNIFELENQIIKLKNKQITHVNFYILKHNINEYFIKKYLSEFNTFVYDHLNNINTEILNYLNGKDSKIINEYFKNLNDSNANIFDTS</sequence>
<evidence type="ECO:0000313" key="2">
    <source>
        <dbReference type="EMBL" id="CAG8825417.1"/>
    </source>
</evidence>
<accession>A0ABN7WB17</accession>
<keyword evidence="3" id="KW-1185">Reference proteome</keyword>
<feature type="non-terminal residue" evidence="2">
    <location>
        <position position="162"/>
    </location>
</feature>
<dbReference type="Proteomes" id="UP000789901">
    <property type="component" value="Unassembled WGS sequence"/>
</dbReference>
<protein>
    <submittedName>
        <fullName evidence="2">39995_t:CDS:1</fullName>
    </submittedName>
</protein>
<organism evidence="2 3">
    <name type="scientific">Gigaspora margarita</name>
    <dbReference type="NCBI Taxonomy" id="4874"/>
    <lineage>
        <taxon>Eukaryota</taxon>
        <taxon>Fungi</taxon>
        <taxon>Fungi incertae sedis</taxon>
        <taxon>Mucoromycota</taxon>
        <taxon>Glomeromycotina</taxon>
        <taxon>Glomeromycetes</taxon>
        <taxon>Diversisporales</taxon>
        <taxon>Gigasporaceae</taxon>
        <taxon>Gigaspora</taxon>
    </lineage>
</organism>
<proteinExistence type="predicted"/>
<feature type="coiled-coil region" evidence="1">
    <location>
        <begin position="49"/>
        <end position="91"/>
    </location>
</feature>
<keyword evidence="1" id="KW-0175">Coiled coil</keyword>